<gene>
    <name evidence="2" type="primary">tapA</name>
    <name evidence="2" type="ORF">MUN88_10055</name>
</gene>
<name>A0ABY4F114_9BACI</name>
<organism evidence="2 3">
    <name type="scientific">Gracilibacillus caseinilyticus</name>
    <dbReference type="NCBI Taxonomy" id="2932256"/>
    <lineage>
        <taxon>Bacteria</taxon>
        <taxon>Bacillati</taxon>
        <taxon>Bacillota</taxon>
        <taxon>Bacilli</taxon>
        <taxon>Bacillales</taxon>
        <taxon>Bacillaceae</taxon>
        <taxon>Gracilibacillus</taxon>
    </lineage>
</organism>
<evidence type="ECO:0000313" key="3">
    <source>
        <dbReference type="Proteomes" id="UP000831782"/>
    </source>
</evidence>
<keyword evidence="3" id="KW-1185">Reference proteome</keyword>
<dbReference type="EMBL" id="CP095072">
    <property type="protein sequence ID" value="UOQ50364.1"/>
    <property type="molecule type" value="Genomic_DNA"/>
</dbReference>
<protein>
    <submittedName>
        <fullName evidence="2">Amyloid fiber anchoring/assembly protein TapA</fullName>
    </submittedName>
</protein>
<sequence length="299" mass="33418">MRSSRTVRFKKNHRKKIPHIQLVIILYAVILSLSQLTSPTSSMFSNTKAVSFSMPSGSWWDRSELLFTASDNQNVTDSCLPAAFSVDVQNNGYSMTSATHYEIFYIENGNPKDGDKIAEDTLDPLEAEEVTTITHEATSTGFYIVKVLQHPDYAGEAENVIWSETIEVSCPAEPTEKEQEEEAKPDTEDTVQEPEKEAPIKTAPPETTDEPVEQPAQEEEKETTTEDTDKDATSDTEETPPAADDNQEQPKDEEVIKEQPSTEQTMKGSETSTDKEKEQSQPEEDAEQSQTESQEGEKK</sequence>
<feature type="compositionally biased region" description="Acidic residues" evidence="1">
    <location>
        <begin position="207"/>
        <end position="238"/>
    </location>
</feature>
<accession>A0ABY4F114</accession>
<feature type="compositionally biased region" description="Basic and acidic residues" evidence="1">
    <location>
        <begin position="248"/>
        <end position="257"/>
    </location>
</feature>
<feature type="region of interest" description="Disordered" evidence="1">
    <location>
        <begin position="171"/>
        <end position="299"/>
    </location>
</feature>
<feature type="compositionally biased region" description="Basic and acidic residues" evidence="1">
    <location>
        <begin position="174"/>
        <end position="199"/>
    </location>
</feature>
<feature type="compositionally biased region" description="Polar residues" evidence="1">
    <location>
        <begin position="259"/>
        <end position="271"/>
    </location>
</feature>
<evidence type="ECO:0000313" key="2">
    <source>
        <dbReference type="EMBL" id="UOQ50364.1"/>
    </source>
</evidence>
<reference evidence="2 3" key="1">
    <citation type="submission" date="2022-04" db="EMBL/GenBank/DDBJ databases">
        <title>Gracilibacillus sp. isolated from saltern.</title>
        <authorList>
            <person name="Won M."/>
            <person name="Lee C.-M."/>
            <person name="Woen H.-Y."/>
            <person name="Kwon S.-W."/>
        </authorList>
    </citation>
    <scope>NUCLEOTIDE SEQUENCE [LARGE SCALE GENOMIC DNA]</scope>
    <source>
        <strain evidence="2 3">SSWR10-1</strain>
    </source>
</reference>
<dbReference type="Proteomes" id="UP000831782">
    <property type="component" value="Chromosome"/>
</dbReference>
<dbReference type="InterPro" id="IPR023848">
    <property type="entry name" value="TasA"/>
</dbReference>
<dbReference type="NCBIfam" id="TIGR04087">
    <property type="entry name" value="YqxM_for_SipW"/>
    <property type="match status" value="1"/>
</dbReference>
<dbReference type="RefSeq" id="WP_244723961.1">
    <property type="nucleotide sequence ID" value="NZ_CP095072.1"/>
</dbReference>
<proteinExistence type="predicted"/>
<evidence type="ECO:0000256" key="1">
    <source>
        <dbReference type="SAM" id="MobiDB-lite"/>
    </source>
</evidence>